<reference evidence="2" key="1">
    <citation type="submission" date="2020-10" db="EMBL/GenBank/DDBJ databases">
        <authorList>
            <person name="Han B."/>
            <person name="Lu T."/>
            <person name="Zhao Q."/>
            <person name="Huang X."/>
            <person name="Zhao Y."/>
        </authorList>
    </citation>
    <scope>NUCLEOTIDE SEQUENCE</scope>
</reference>
<organism evidence="2 3">
    <name type="scientific">Miscanthus lutarioriparius</name>
    <dbReference type="NCBI Taxonomy" id="422564"/>
    <lineage>
        <taxon>Eukaryota</taxon>
        <taxon>Viridiplantae</taxon>
        <taxon>Streptophyta</taxon>
        <taxon>Embryophyta</taxon>
        <taxon>Tracheophyta</taxon>
        <taxon>Spermatophyta</taxon>
        <taxon>Magnoliopsida</taxon>
        <taxon>Liliopsida</taxon>
        <taxon>Poales</taxon>
        <taxon>Poaceae</taxon>
        <taxon>PACMAD clade</taxon>
        <taxon>Panicoideae</taxon>
        <taxon>Andropogonodae</taxon>
        <taxon>Andropogoneae</taxon>
        <taxon>Saccharinae</taxon>
        <taxon>Miscanthus</taxon>
    </lineage>
</organism>
<name>A0A811S975_9POAL</name>
<sequence>MVLRSMIAGGLALLHLLLVLLSASASASELPPAAAAVRVGVVLDLTSEAGRKSLTCISMALDNFYSAHANSSRRVHLLVGDTRGDVAAAHAGKAGFIFFFFNAKNGRRETRPAWKTDTNPNTAVQKIITHKYT</sequence>
<keyword evidence="1" id="KW-0732">Signal</keyword>
<accession>A0A811S975</accession>
<comment type="caution">
    <text evidence="2">The sequence shown here is derived from an EMBL/GenBank/DDBJ whole genome shotgun (WGS) entry which is preliminary data.</text>
</comment>
<gene>
    <name evidence="2" type="ORF">NCGR_LOCUS61487</name>
</gene>
<feature type="signal peptide" evidence="1">
    <location>
        <begin position="1"/>
        <end position="27"/>
    </location>
</feature>
<dbReference type="EMBL" id="CAJGYO010000018">
    <property type="protein sequence ID" value="CAD6337389.1"/>
    <property type="molecule type" value="Genomic_DNA"/>
</dbReference>
<feature type="chain" id="PRO_5032921588" evidence="1">
    <location>
        <begin position="28"/>
        <end position="133"/>
    </location>
</feature>
<proteinExistence type="predicted"/>
<keyword evidence="3" id="KW-1185">Reference proteome</keyword>
<dbReference type="OrthoDB" id="1931998at2759"/>
<dbReference type="Proteomes" id="UP000604825">
    <property type="component" value="Unassembled WGS sequence"/>
</dbReference>
<protein>
    <submittedName>
        <fullName evidence="2">Uncharacterized protein</fullName>
    </submittedName>
</protein>
<dbReference type="AlphaFoldDB" id="A0A811S975"/>
<evidence type="ECO:0000256" key="1">
    <source>
        <dbReference type="SAM" id="SignalP"/>
    </source>
</evidence>
<evidence type="ECO:0000313" key="2">
    <source>
        <dbReference type="EMBL" id="CAD6337389.1"/>
    </source>
</evidence>
<evidence type="ECO:0000313" key="3">
    <source>
        <dbReference type="Proteomes" id="UP000604825"/>
    </source>
</evidence>